<keyword evidence="3" id="KW-0677">Repeat</keyword>
<dbReference type="SMART" id="SM00179">
    <property type="entry name" value="EGF_CA"/>
    <property type="match status" value="1"/>
</dbReference>
<feature type="domain" description="EGF-like" evidence="9">
    <location>
        <begin position="240"/>
        <end position="277"/>
    </location>
</feature>
<proteinExistence type="predicted"/>
<feature type="disulfide bond" evidence="6">
    <location>
        <begin position="267"/>
        <end position="276"/>
    </location>
</feature>
<evidence type="ECO:0000256" key="1">
    <source>
        <dbReference type="ARBA" id="ARBA00022536"/>
    </source>
</evidence>
<dbReference type="Gene3D" id="2.20.100.10">
    <property type="entry name" value="Thrombospondin type-1 (TSP1) repeat"/>
    <property type="match status" value="1"/>
</dbReference>
<dbReference type="Pfam" id="PF00090">
    <property type="entry name" value="TSP_1"/>
    <property type="match status" value="1"/>
</dbReference>
<dbReference type="InterPro" id="IPR011641">
    <property type="entry name" value="Tyr-kin_ephrin_A/B_rcpt-like"/>
</dbReference>
<dbReference type="SMART" id="SM01411">
    <property type="entry name" value="Ephrin_rec_like"/>
    <property type="match status" value="2"/>
</dbReference>
<keyword evidence="8" id="KW-0812">Transmembrane</keyword>
<dbReference type="EMBL" id="CAIIXF020000012">
    <property type="protein sequence ID" value="CAH1800919.1"/>
    <property type="molecule type" value="Genomic_DNA"/>
</dbReference>
<dbReference type="CDD" id="cd00054">
    <property type="entry name" value="EGF_CA"/>
    <property type="match status" value="2"/>
</dbReference>
<evidence type="ECO:0000256" key="7">
    <source>
        <dbReference type="SAM" id="MobiDB-lite"/>
    </source>
</evidence>
<dbReference type="PANTHER" id="PTHR12916">
    <property type="entry name" value="CYTOCHROME C OXIDASE POLYPEPTIDE VIC-2"/>
    <property type="match status" value="1"/>
</dbReference>
<dbReference type="InterPro" id="IPR001881">
    <property type="entry name" value="EGF-like_Ca-bd_dom"/>
</dbReference>
<sequence length="772" mass="85745">MVPKVPLYMRLKAKVYFSSNQCGLAKDDIAHFGHTLETTLRTGVYKNACTNQHWLNLKCSVAHITITCQKVSSHGSSLHGLSALSKRSITELPYTMVVAFELRTDVSKNEIGNNNVLFIEDYYAARERLNNLYEKLEYDIVVGDLKLEAMQHSIQMRILSDSLTSSFAEAICPPGYAVNPSTFLCVGCGVGSFFSEITDACEKCPKGTYQDQESSETCKVCPNGTASVLVGATSSSECLEIDECSSGLRCLNGGVCIDAFNDFSCICPPGSTGKNCELHDCVSHKCINGGTCQPTVNGPYQCICGRQYSGEHCQSYNVNGSWSAWSFWSACSKLCDDGTQLRHRSCDWPETANDGAPCKGPTLEQRSCKQQPCAECSTLIVPAYGMLGCSTPEDTAYVKMCELSCRSGYGLSTSIMDSYQCGPATHWLWPHQSPDNPRAVLPQCTKLSEDVAQTRVEYKQTYHLQCKDRYFIMNQMTATMKEKSRHLKCSERNLCNFSSPQSYCRKWQTEFTVGVRVTYSAKYSDIVEPELKELAEEVTSKFSNGSLFLFALGRRVNPGSIDYTVKHVCKTGHVKQYAGYYCVPCSKGTYYVSPSRGGPACFLCERSFYQSLTGSNQCIRCPFNGTTIGMGATAEHECVNAMVVPMAVSVMSSSLIALFTTAVGLSLLCMAAFTTACVVRQRRRRRRNRREMEERASRGYFSRSRANSRQFTPTPLLERSNDPLFNHGAQNSPWTPRSRRIAHYSTVPKSPMRPMLAFSKSDAEYQEAFTEV</sequence>
<dbReference type="InterPro" id="IPR000742">
    <property type="entry name" value="EGF"/>
</dbReference>
<dbReference type="Proteomes" id="UP000749559">
    <property type="component" value="Unassembled WGS sequence"/>
</dbReference>
<comment type="caution">
    <text evidence="6">Lacks conserved residue(s) required for the propagation of feature annotation.</text>
</comment>
<organism evidence="10 11">
    <name type="scientific">Owenia fusiformis</name>
    <name type="common">Polychaete worm</name>
    <dbReference type="NCBI Taxonomy" id="6347"/>
    <lineage>
        <taxon>Eukaryota</taxon>
        <taxon>Metazoa</taxon>
        <taxon>Spiralia</taxon>
        <taxon>Lophotrochozoa</taxon>
        <taxon>Annelida</taxon>
        <taxon>Polychaeta</taxon>
        <taxon>Sedentaria</taxon>
        <taxon>Canalipalpata</taxon>
        <taxon>Sabellida</taxon>
        <taxon>Oweniida</taxon>
        <taxon>Oweniidae</taxon>
        <taxon>Owenia</taxon>
    </lineage>
</organism>
<keyword evidence="8" id="KW-1133">Transmembrane helix</keyword>
<evidence type="ECO:0000256" key="6">
    <source>
        <dbReference type="PROSITE-ProRule" id="PRU00076"/>
    </source>
</evidence>
<dbReference type="InterPro" id="IPR000152">
    <property type="entry name" value="EGF-type_Asp/Asn_hydroxyl_site"/>
</dbReference>
<evidence type="ECO:0000259" key="9">
    <source>
        <dbReference type="PROSITE" id="PS50026"/>
    </source>
</evidence>
<feature type="transmembrane region" description="Helical" evidence="8">
    <location>
        <begin position="655"/>
        <end position="679"/>
    </location>
</feature>
<feature type="compositionally biased region" description="Polar residues" evidence="7">
    <location>
        <begin position="704"/>
        <end position="713"/>
    </location>
</feature>
<evidence type="ECO:0000256" key="2">
    <source>
        <dbReference type="ARBA" id="ARBA00022729"/>
    </source>
</evidence>
<keyword evidence="2" id="KW-0732">Signal</keyword>
<dbReference type="PROSITE" id="PS50092">
    <property type="entry name" value="TSP1"/>
    <property type="match status" value="1"/>
</dbReference>
<comment type="caution">
    <text evidence="10">The sequence shown here is derived from an EMBL/GenBank/DDBJ whole genome shotgun (WGS) entry which is preliminary data.</text>
</comment>
<reference evidence="10" key="1">
    <citation type="submission" date="2022-03" db="EMBL/GenBank/DDBJ databases">
        <authorList>
            <person name="Martin C."/>
        </authorList>
    </citation>
    <scope>NUCLEOTIDE SEQUENCE</scope>
</reference>
<keyword evidence="1 6" id="KW-0245">EGF-like domain</keyword>
<gene>
    <name evidence="10" type="ORF">OFUS_LOCUS24755</name>
</gene>
<dbReference type="Gene3D" id="2.10.25.10">
    <property type="entry name" value="Laminin"/>
    <property type="match status" value="2"/>
</dbReference>
<dbReference type="PROSITE" id="PS50026">
    <property type="entry name" value="EGF_3"/>
    <property type="match status" value="2"/>
</dbReference>
<evidence type="ECO:0000256" key="8">
    <source>
        <dbReference type="SAM" id="Phobius"/>
    </source>
</evidence>
<dbReference type="PANTHER" id="PTHR12916:SF4">
    <property type="entry name" value="UNINFLATABLE, ISOFORM C"/>
    <property type="match status" value="1"/>
</dbReference>
<dbReference type="PRINTS" id="PR01705">
    <property type="entry name" value="TSP1REPEAT"/>
</dbReference>
<keyword evidence="11" id="KW-1185">Reference proteome</keyword>
<dbReference type="SMART" id="SM00181">
    <property type="entry name" value="EGF"/>
    <property type="match status" value="2"/>
</dbReference>
<keyword evidence="4 6" id="KW-1015">Disulfide bond</keyword>
<dbReference type="PROSITE" id="PS00022">
    <property type="entry name" value="EGF_1"/>
    <property type="match status" value="2"/>
</dbReference>
<dbReference type="Gene3D" id="2.10.50.10">
    <property type="entry name" value="Tumor Necrosis Factor Receptor, subunit A, domain 2"/>
    <property type="match status" value="1"/>
</dbReference>
<feature type="disulfide bond" evidence="6">
    <location>
        <begin position="304"/>
        <end position="313"/>
    </location>
</feature>
<dbReference type="AlphaFoldDB" id="A0A8S4Q2G3"/>
<name>A0A8S4Q2G3_OWEFU</name>
<evidence type="ECO:0000256" key="4">
    <source>
        <dbReference type="ARBA" id="ARBA00023157"/>
    </source>
</evidence>
<keyword evidence="8" id="KW-0472">Membrane</keyword>
<dbReference type="Pfam" id="PF00008">
    <property type="entry name" value="EGF"/>
    <property type="match status" value="2"/>
</dbReference>
<evidence type="ECO:0000313" key="10">
    <source>
        <dbReference type="EMBL" id="CAH1800919.1"/>
    </source>
</evidence>
<dbReference type="FunFam" id="2.10.25.10:FF:000006">
    <property type="entry name" value="Versican core protein-like isoform 1"/>
    <property type="match status" value="1"/>
</dbReference>
<evidence type="ECO:0000256" key="3">
    <source>
        <dbReference type="ARBA" id="ARBA00022737"/>
    </source>
</evidence>
<dbReference type="InterPro" id="IPR009030">
    <property type="entry name" value="Growth_fac_rcpt_cys_sf"/>
</dbReference>
<keyword evidence="5" id="KW-0325">Glycoprotein</keyword>
<dbReference type="OrthoDB" id="6162024at2759"/>
<dbReference type="SUPFAM" id="SSF57184">
    <property type="entry name" value="Growth factor receptor domain"/>
    <property type="match status" value="1"/>
</dbReference>
<dbReference type="SUPFAM" id="SSF57196">
    <property type="entry name" value="EGF/Laminin"/>
    <property type="match status" value="2"/>
</dbReference>
<dbReference type="InterPro" id="IPR000884">
    <property type="entry name" value="TSP1_rpt"/>
</dbReference>
<dbReference type="GO" id="GO:0005509">
    <property type="term" value="F:calcium ion binding"/>
    <property type="evidence" value="ECO:0007669"/>
    <property type="project" value="InterPro"/>
</dbReference>
<dbReference type="InterPro" id="IPR036383">
    <property type="entry name" value="TSP1_rpt_sf"/>
</dbReference>
<dbReference type="SMART" id="SM00209">
    <property type="entry name" value="TSP1"/>
    <property type="match status" value="1"/>
</dbReference>
<accession>A0A8S4Q2G3</accession>
<dbReference type="PROSITE" id="PS00010">
    <property type="entry name" value="ASX_HYDROXYL"/>
    <property type="match status" value="1"/>
</dbReference>
<dbReference type="PROSITE" id="PS01187">
    <property type="entry name" value="EGF_CA"/>
    <property type="match status" value="1"/>
</dbReference>
<protein>
    <recommendedName>
        <fullName evidence="9">EGF-like domain-containing protein</fullName>
    </recommendedName>
</protein>
<dbReference type="Pfam" id="PF07699">
    <property type="entry name" value="Ephrin_rec_like"/>
    <property type="match status" value="2"/>
</dbReference>
<feature type="domain" description="EGF-like" evidence="9">
    <location>
        <begin position="278"/>
        <end position="314"/>
    </location>
</feature>
<feature type="region of interest" description="Disordered" evidence="7">
    <location>
        <begin position="683"/>
        <end position="739"/>
    </location>
</feature>
<dbReference type="InterPro" id="IPR018097">
    <property type="entry name" value="EGF_Ca-bd_CS"/>
</dbReference>
<dbReference type="FunFam" id="2.20.100.10:FF:000001">
    <property type="entry name" value="semaphorin-5A isoform X1"/>
    <property type="match status" value="1"/>
</dbReference>
<dbReference type="SUPFAM" id="SSF82895">
    <property type="entry name" value="TSP-1 type 1 repeat"/>
    <property type="match status" value="1"/>
</dbReference>
<evidence type="ECO:0000256" key="5">
    <source>
        <dbReference type="ARBA" id="ARBA00023180"/>
    </source>
</evidence>
<evidence type="ECO:0000313" key="11">
    <source>
        <dbReference type="Proteomes" id="UP000749559"/>
    </source>
</evidence>